<sequence>MADSTTHKNAVLSRMTPGRWLALVLVVLAVIFIFQNTSTISISLAWLTIDAALWLVLLVVFAIGWIAGWLLGRRKPS</sequence>
<protein>
    <submittedName>
        <fullName evidence="2">LapA family protein</fullName>
    </submittedName>
</protein>
<evidence type="ECO:0000313" key="2">
    <source>
        <dbReference type="EMBL" id="MFD1810795.1"/>
    </source>
</evidence>
<keyword evidence="1" id="KW-0812">Transmembrane</keyword>
<dbReference type="Proteomes" id="UP001597286">
    <property type="component" value="Unassembled WGS sequence"/>
</dbReference>
<gene>
    <name evidence="2" type="ORF">ACFSJG_01090</name>
</gene>
<evidence type="ECO:0000256" key="1">
    <source>
        <dbReference type="SAM" id="Phobius"/>
    </source>
</evidence>
<keyword evidence="3" id="KW-1185">Reference proteome</keyword>
<organism evidence="2 3">
    <name type="scientific">Rhodococcus gannanensis</name>
    <dbReference type="NCBI Taxonomy" id="1960308"/>
    <lineage>
        <taxon>Bacteria</taxon>
        <taxon>Bacillati</taxon>
        <taxon>Actinomycetota</taxon>
        <taxon>Actinomycetes</taxon>
        <taxon>Mycobacteriales</taxon>
        <taxon>Nocardiaceae</taxon>
        <taxon>Rhodococcus</taxon>
    </lineage>
</organism>
<comment type="caution">
    <text evidence="2">The sequence shown here is derived from an EMBL/GenBank/DDBJ whole genome shotgun (WGS) entry which is preliminary data.</text>
</comment>
<reference evidence="3" key="1">
    <citation type="journal article" date="2019" name="Int. J. Syst. Evol. Microbiol.">
        <title>The Global Catalogue of Microorganisms (GCM) 10K type strain sequencing project: providing services to taxonomists for standard genome sequencing and annotation.</title>
        <authorList>
            <consortium name="The Broad Institute Genomics Platform"/>
            <consortium name="The Broad Institute Genome Sequencing Center for Infectious Disease"/>
            <person name="Wu L."/>
            <person name="Ma J."/>
        </authorList>
    </citation>
    <scope>NUCLEOTIDE SEQUENCE [LARGE SCALE GENOMIC DNA]</scope>
    <source>
        <strain evidence="3">DT72</strain>
    </source>
</reference>
<dbReference type="EMBL" id="JBHUFB010000001">
    <property type="protein sequence ID" value="MFD1810795.1"/>
    <property type="molecule type" value="Genomic_DNA"/>
</dbReference>
<evidence type="ECO:0000313" key="3">
    <source>
        <dbReference type="Proteomes" id="UP001597286"/>
    </source>
</evidence>
<name>A0ABW4P088_9NOCA</name>
<dbReference type="RefSeq" id="WP_378483348.1">
    <property type="nucleotide sequence ID" value="NZ_JBHUFB010000001.1"/>
</dbReference>
<feature type="transmembrane region" description="Helical" evidence="1">
    <location>
        <begin position="20"/>
        <end position="46"/>
    </location>
</feature>
<keyword evidence="1" id="KW-1133">Transmembrane helix</keyword>
<keyword evidence="1" id="KW-0472">Membrane</keyword>
<feature type="transmembrane region" description="Helical" evidence="1">
    <location>
        <begin position="52"/>
        <end position="72"/>
    </location>
</feature>
<proteinExistence type="predicted"/>
<accession>A0ABW4P088</accession>